<sequence length="210" mass="24670">MPSSCSCIYKTQRRTSSTPKELLESWYDAVNEHQTLLQVFQPLQLFALYHPGFDHYWQVELDQRFLGQAGKYLDVVSAFAWHEPRKQAPERATYPLNVDEYGTYDKFLSRVDRANRGPEDDAFSWGVGEYADVIVSSFCGNILQSEWVFRDFILGFRFWHNQVTANPLRYGWRNALPMFWASDLLRRAVQKGVELARWPEAICTQDVRWE</sequence>
<dbReference type="RefSeq" id="XP_044718124.1">
    <property type="nucleotide sequence ID" value="XM_044867237.1"/>
</dbReference>
<gene>
    <name evidence="1" type="ORF">HRG_08766</name>
</gene>
<organism evidence="1 2">
    <name type="scientific">Hirsutella rhossiliensis</name>
    <dbReference type="NCBI Taxonomy" id="111463"/>
    <lineage>
        <taxon>Eukaryota</taxon>
        <taxon>Fungi</taxon>
        <taxon>Dikarya</taxon>
        <taxon>Ascomycota</taxon>
        <taxon>Pezizomycotina</taxon>
        <taxon>Sordariomycetes</taxon>
        <taxon>Hypocreomycetidae</taxon>
        <taxon>Hypocreales</taxon>
        <taxon>Ophiocordycipitaceae</taxon>
        <taxon>Hirsutella</taxon>
    </lineage>
</organism>
<evidence type="ECO:0000313" key="1">
    <source>
        <dbReference type="EMBL" id="KAH0960611.1"/>
    </source>
</evidence>
<dbReference type="OrthoDB" id="3353407at2759"/>
<keyword evidence="2" id="KW-1185">Reference proteome</keyword>
<reference evidence="1" key="1">
    <citation type="submission" date="2021-09" db="EMBL/GenBank/DDBJ databases">
        <title>A high-quality genome of the endoparasitic fungus Hirsutella rhossiliensis with a comparison of Hirsutella genomes reveals transposable elements contributing to genome size variation.</title>
        <authorList>
            <person name="Lin R."/>
            <person name="Jiao Y."/>
            <person name="Sun X."/>
            <person name="Ling J."/>
            <person name="Xie B."/>
            <person name="Cheng X."/>
        </authorList>
    </citation>
    <scope>NUCLEOTIDE SEQUENCE</scope>
    <source>
        <strain evidence="1">HR02</strain>
    </source>
</reference>
<dbReference type="Proteomes" id="UP000824596">
    <property type="component" value="Unassembled WGS sequence"/>
</dbReference>
<dbReference type="InterPro" id="IPR021822">
    <property type="entry name" value="DUF3405"/>
</dbReference>
<dbReference type="Pfam" id="PF11885">
    <property type="entry name" value="DUF3405"/>
    <property type="match status" value="2"/>
</dbReference>
<accession>A0A9P8MUR7</accession>
<proteinExistence type="predicted"/>
<dbReference type="EMBL" id="JAIZPD010000010">
    <property type="protein sequence ID" value="KAH0960611.1"/>
    <property type="molecule type" value="Genomic_DNA"/>
</dbReference>
<name>A0A9P8MUR7_9HYPO</name>
<evidence type="ECO:0000313" key="2">
    <source>
        <dbReference type="Proteomes" id="UP000824596"/>
    </source>
</evidence>
<dbReference type="GeneID" id="68357895"/>
<comment type="caution">
    <text evidence="1">The sequence shown here is derived from an EMBL/GenBank/DDBJ whole genome shotgun (WGS) entry which is preliminary data.</text>
</comment>
<dbReference type="AlphaFoldDB" id="A0A9P8MUR7"/>
<dbReference type="PANTHER" id="PTHR36205">
    <property type="entry name" value="CHROMOSOME 19, WHOLE GENOME SHOTGUN SEQUENCE"/>
    <property type="match status" value="1"/>
</dbReference>
<protein>
    <submittedName>
        <fullName evidence="1">Uncharacterized protein</fullName>
    </submittedName>
</protein>
<dbReference type="PANTHER" id="PTHR36205:SF2">
    <property type="entry name" value="MAJOR FACILITATOR SUPERFAMILY TRANSPORTER"/>
    <property type="match status" value="1"/>
</dbReference>